<dbReference type="EMBL" id="UARD01000044">
    <property type="protein sequence ID" value="SQA57457.1"/>
    <property type="molecule type" value="Genomic_DNA"/>
</dbReference>
<dbReference type="Proteomes" id="UP000250416">
    <property type="component" value="Unassembled WGS sequence"/>
</dbReference>
<dbReference type="AlphaFoldDB" id="A0AAE8NK88"/>
<comment type="caution">
    <text evidence="1">The sequence shown here is derived from an EMBL/GenBank/DDBJ whole genome shotgun (WGS) entry which is preliminary data.</text>
</comment>
<sequence length="88" mass="9221">MGKTTKSQATDVSQFSNMPAVLAAASSAAKHLVPASDDDHSAYAELQRAAGPLTAAHFALEQEGRADLAAECLKLRDQVIQLEVSAAR</sequence>
<dbReference type="RefSeq" id="WP_146774278.1">
    <property type="nucleotide sequence ID" value="NZ_CADEUP010000006.1"/>
</dbReference>
<evidence type="ECO:0000313" key="1">
    <source>
        <dbReference type="EMBL" id="SQA57457.1"/>
    </source>
</evidence>
<name>A0AAE8NK88_BURCE</name>
<evidence type="ECO:0000313" key="2">
    <source>
        <dbReference type="Proteomes" id="UP000250416"/>
    </source>
</evidence>
<accession>A0AAE8NK88</accession>
<reference evidence="1 2" key="1">
    <citation type="submission" date="2018-06" db="EMBL/GenBank/DDBJ databases">
        <authorList>
            <consortium name="Pathogen Informatics"/>
            <person name="Doyle S."/>
        </authorList>
    </citation>
    <scope>NUCLEOTIDE SEQUENCE [LARGE SCALE GENOMIC DNA]</scope>
    <source>
        <strain evidence="1 2">NCTC10661</strain>
    </source>
</reference>
<organism evidence="1 2">
    <name type="scientific">Burkholderia cepacia</name>
    <name type="common">Pseudomonas cepacia</name>
    <dbReference type="NCBI Taxonomy" id="292"/>
    <lineage>
        <taxon>Bacteria</taxon>
        <taxon>Pseudomonadati</taxon>
        <taxon>Pseudomonadota</taxon>
        <taxon>Betaproteobacteria</taxon>
        <taxon>Burkholderiales</taxon>
        <taxon>Burkholderiaceae</taxon>
        <taxon>Burkholderia</taxon>
        <taxon>Burkholderia cepacia complex</taxon>
    </lineage>
</organism>
<protein>
    <submittedName>
        <fullName evidence="1">Uncharacterized protein</fullName>
    </submittedName>
</protein>
<proteinExistence type="predicted"/>
<gene>
    <name evidence="1" type="ORF">NCTC10661_06022</name>
</gene>